<evidence type="ECO:0000259" key="1">
    <source>
        <dbReference type="PROSITE" id="PS50006"/>
    </source>
</evidence>
<dbReference type="OrthoDB" id="7869657at2"/>
<name>A0A1I2ASG4_9BACT</name>
<evidence type="ECO:0000313" key="2">
    <source>
        <dbReference type="EMBL" id="SFE45953.1"/>
    </source>
</evidence>
<dbReference type="PROSITE" id="PS50006">
    <property type="entry name" value="FHA_DOMAIN"/>
    <property type="match status" value="1"/>
</dbReference>
<reference evidence="3" key="1">
    <citation type="submission" date="2016-10" db="EMBL/GenBank/DDBJ databases">
        <authorList>
            <person name="Varghese N."/>
            <person name="Submissions S."/>
        </authorList>
    </citation>
    <scope>NUCLEOTIDE SEQUENCE [LARGE SCALE GENOMIC DNA]</scope>
    <source>
        <strain evidence="3">ATCC 25963</strain>
    </source>
</reference>
<dbReference type="AlphaFoldDB" id="A0A1I2ASG4"/>
<keyword evidence="3" id="KW-1185">Reference proteome</keyword>
<dbReference type="EMBL" id="FOMX01000014">
    <property type="protein sequence ID" value="SFE45953.1"/>
    <property type="molecule type" value="Genomic_DNA"/>
</dbReference>
<dbReference type="Pfam" id="PF00498">
    <property type="entry name" value="FHA"/>
    <property type="match status" value="1"/>
</dbReference>
<dbReference type="InterPro" id="IPR008984">
    <property type="entry name" value="SMAD_FHA_dom_sf"/>
</dbReference>
<evidence type="ECO:0000313" key="3">
    <source>
        <dbReference type="Proteomes" id="UP000199400"/>
    </source>
</evidence>
<dbReference type="CDD" id="cd00060">
    <property type="entry name" value="FHA"/>
    <property type="match status" value="1"/>
</dbReference>
<dbReference type="SUPFAM" id="SSF49879">
    <property type="entry name" value="SMAD/FHA domain"/>
    <property type="match status" value="1"/>
</dbReference>
<dbReference type="RefSeq" id="WP_096333840.1">
    <property type="nucleotide sequence ID" value="NZ_FOMX01000014.1"/>
</dbReference>
<sequence length="307" mass="33725">MGRLTTSSGDCAWQLRERNILGRSRKCTIQLLAPSVSGEHALLRWAGGHWHLQDLHSRNGVFVAGRRLAPDERFALGPGAEIGLGEPGGLVLVDAGPPDAFAVPEGGREVLVAEAGLLTLPDPSDPATIYRGPHGWYLEHAGNVREVHDDEVVRIGDVAWQLALPESLPPTAEATEAPRKIADLRLHFAVRPGTEYVELVAFHGASALDFKARTCHYPLLLLARERLRHGRLAPAQQGWVLQEELLMALQVDRNQLYVDIHRLRQQFAQAGVVDAARIVERRPGTRQLRIGTAHLEIVQLDRPLASG</sequence>
<feature type="domain" description="FHA" evidence="1">
    <location>
        <begin position="19"/>
        <end position="68"/>
    </location>
</feature>
<dbReference type="Gene3D" id="2.60.200.20">
    <property type="match status" value="1"/>
</dbReference>
<organism evidence="2 3">
    <name type="scientific">Nannocystis exedens</name>
    <dbReference type="NCBI Taxonomy" id="54"/>
    <lineage>
        <taxon>Bacteria</taxon>
        <taxon>Pseudomonadati</taxon>
        <taxon>Myxococcota</taxon>
        <taxon>Polyangia</taxon>
        <taxon>Nannocystales</taxon>
        <taxon>Nannocystaceae</taxon>
        <taxon>Nannocystis</taxon>
    </lineage>
</organism>
<protein>
    <submittedName>
        <fullName evidence="2">FHA domain-containing protein</fullName>
    </submittedName>
</protein>
<dbReference type="Proteomes" id="UP000199400">
    <property type="component" value="Unassembled WGS sequence"/>
</dbReference>
<dbReference type="SMART" id="SM00240">
    <property type="entry name" value="FHA"/>
    <property type="match status" value="1"/>
</dbReference>
<accession>A0A1I2ASG4</accession>
<proteinExistence type="predicted"/>
<gene>
    <name evidence="2" type="ORF">SAMN02745121_04304</name>
</gene>
<dbReference type="STRING" id="54.SAMN02745121_04304"/>
<dbReference type="InterPro" id="IPR000253">
    <property type="entry name" value="FHA_dom"/>
</dbReference>